<keyword evidence="2" id="KW-1185">Reference proteome</keyword>
<dbReference type="EMBL" id="UZAU01000282">
    <property type="status" value="NOT_ANNOTATED_CDS"/>
    <property type="molecule type" value="Genomic_DNA"/>
</dbReference>
<reference evidence="1" key="2">
    <citation type="submission" date="2021-03" db="UniProtKB">
        <authorList>
            <consortium name="EnsemblPlants"/>
        </authorList>
    </citation>
    <scope>IDENTIFICATION</scope>
</reference>
<evidence type="ECO:0000313" key="2">
    <source>
        <dbReference type="Proteomes" id="UP000596661"/>
    </source>
</evidence>
<reference evidence="1" key="1">
    <citation type="submission" date="2018-11" db="EMBL/GenBank/DDBJ databases">
        <authorList>
            <person name="Grassa J C."/>
        </authorList>
    </citation>
    <scope>NUCLEOTIDE SEQUENCE [LARGE SCALE GENOMIC DNA]</scope>
</reference>
<name>A0A803QZX3_CANSA</name>
<accession>A0A803QZX3</accession>
<protein>
    <submittedName>
        <fullName evidence="1">Uncharacterized protein</fullName>
    </submittedName>
</protein>
<dbReference type="Proteomes" id="UP000596661">
    <property type="component" value="Chromosome 3"/>
</dbReference>
<dbReference type="EnsemblPlants" id="novel_model_3403_5bd9a17a">
    <property type="protein sequence ID" value="cds.novel_model_3403_5bd9a17a"/>
    <property type="gene ID" value="novel_gene_1807_5bd9a17a"/>
</dbReference>
<organism evidence="1 2">
    <name type="scientific">Cannabis sativa</name>
    <name type="common">Hemp</name>
    <name type="synonym">Marijuana</name>
    <dbReference type="NCBI Taxonomy" id="3483"/>
    <lineage>
        <taxon>Eukaryota</taxon>
        <taxon>Viridiplantae</taxon>
        <taxon>Streptophyta</taxon>
        <taxon>Embryophyta</taxon>
        <taxon>Tracheophyta</taxon>
        <taxon>Spermatophyta</taxon>
        <taxon>Magnoliopsida</taxon>
        <taxon>eudicotyledons</taxon>
        <taxon>Gunneridae</taxon>
        <taxon>Pentapetalae</taxon>
        <taxon>rosids</taxon>
        <taxon>fabids</taxon>
        <taxon>Rosales</taxon>
        <taxon>Cannabaceae</taxon>
        <taxon>Cannabis</taxon>
    </lineage>
</organism>
<dbReference type="Gramene" id="novel_model_3403_5bd9a17a">
    <property type="protein sequence ID" value="cds.novel_model_3403_5bd9a17a"/>
    <property type="gene ID" value="novel_gene_1807_5bd9a17a"/>
</dbReference>
<proteinExistence type="predicted"/>
<sequence>MSTMNEKKIRIKNEIEVNLIVTKMLSLLYSSPPSISYLSFHSRRYSSSVEQPYNIVIREQISRPY</sequence>
<evidence type="ECO:0000313" key="1">
    <source>
        <dbReference type="EnsemblPlants" id="cds.novel_model_3403_5bd9a17a"/>
    </source>
</evidence>
<dbReference type="AlphaFoldDB" id="A0A803QZX3"/>